<organism evidence="1 2">
    <name type="scientific">Hymenobacter busanensis</name>
    <dbReference type="NCBI Taxonomy" id="2607656"/>
    <lineage>
        <taxon>Bacteria</taxon>
        <taxon>Pseudomonadati</taxon>
        <taxon>Bacteroidota</taxon>
        <taxon>Cytophagia</taxon>
        <taxon>Cytophagales</taxon>
        <taxon>Hymenobacteraceae</taxon>
        <taxon>Hymenobacter</taxon>
    </lineage>
</organism>
<comment type="caution">
    <text evidence="1">The sequence shown here is derived from an EMBL/GenBank/DDBJ whole genome shotgun (WGS) entry which is preliminary data.</text>
</comment>
<name>A0A7L5A3U7_9BACT</name>
<dbReference type="Proteomes" id="UP000326380">
    <property type="component" value="Unassembled WGS sequence"/>
</dbReference>
<evidence type="ECO:0000313" key="1">
    <source>
        <dbReference type="EMBL" id="KAA9331485.1"/>
    </source>
</evidence>
<reference evidence="1 2" key="1">
    <citation type="submission" date="2019-09" db="EMBL/GenBank/DDBJ databases">
        <title>Genome sequence of Hymenobacter sp. M3.</title>
        <authorList>
            <person name="Srinivasan S."/>
        </authorList>
    </citation>
    <scope>NUCLEOTIDE SEQUENCE [LARGE SCALE GENOMIC DNA]</scope>
    <source>
        <strain evidence="1 2">M3</strain>
    </source>
</reference>
<gene>
    <name evidence="1" type="ORF">F0P96_14685</name>
</gene>
<evidence type="ECO:0000313" key="2">
    <source>
        <dbReference type="Proteomes" id="UP000326380"/>
    </source>
</evidence>
<dbReference type="NCBIfam" id="TIGR04183">
    <property type="entry name" value="Por_Secre_tail"/>
    <property type="match status" value="1"/>
</dbReference>
<protein>
    <submittedName>
        <fullName evidence="1">T9SS type A sorting domain-containing protein</fullName>
    </submittedName>
</protein>
<dbReference type="Gene3D" id="2.40.128.720">
    <property type="match status" value="1"/>
</dbReference>
<proteinExistence type="predicted"/>
<dbReference type="InterPro" id="IPR026444">
    <property type="entry name" value="Secre_tail"/>
</dbReference>
<sequence>MKAILFFALPLLAASAVQAQPALPRLPKPTSQSAERSVNANPAFRLTSVTKQQYRNSAWLDTLRFTYLRFNAANLPMREVRENAPTRGAAFRLLRQENYQYNAAGKKTSDSTFVYNNGTLNTAPSLVVTFTYNSQGLLAQELQQVSVAGTLRPYGRDTYTYNAQGQNTRILGESYFGSSWLADYQELFTYNAQGKVSSDEFQVADASGSTFSPFLKDIFTYNAQGLVATDLQQQFVNGAYADAFRVTNTYNATTNLLTSYVLERAVGIITPPNWQPYARGFETYDADLNLTQELTQQYRNGAYADDERYLYTYQRILATAPGRALQADLAVYPNPTAEAPIATYRLPAAQVVTVELLDALGRVVAMPIARQAQAAGGQRVALPGALPAGLYTVRVRTAEGRSQQTKLVVQ</sequence>
<dbReference type="RefSeq" id="WP_151079663.1">
    <property type="nucleotide sequence ID" value="NZ_CP047647.1"/>
</dbReference>
<dbReference type="EMBL" id="VTWU01000005">
    <property type="protein sequence ID" value="KAA9331485.1"/>
    <property type="molecule type" value="Genomic_DNA"/>
</dbReference>
<keyword evidence="2" id="KW-1185">Reference proteome</keyword>
<accession>A0A7L5A3U7</accession>
<dbReference type="AlphaFoldDB" id="A0A7L5A3U7"/>